<protein>
    <submittedName>
        <fullName evidence="3">Uncharacterized protein</fullName>
    </submittedName>
</protein>
<organism evidence="3 4">
    <name type="scientific">Prorocentrum cordatum</name>
    <dbReference type="NCBI Taxonomy" id="2364126"/>
    <lineage>
        <taxon>Eukaryota</taxon>
        <taxon>Sar</taxon>
        <taxon>Alveolata</taxon>
        <taxon>Dinophyceae</taxon>
        <taxon>Prorocentrales</taxon>
        <taxon>Prorocentraceae</taxon>
        <taxon>Prorocentrum</taxon>
    </lineage>
</organism>
<evidence type="ECO:0000256" key="2">
    <source>
        <dbReference type="SAM" id="Phobius"/>
    </source>
</evidence>
<feature type="transmembrane region" description="Helical" evidence="2">
    <location>
        <begin position="193"/>
        <end position="215"/>
    </location>
</feature>
<feature type="region of interest" description="Disordered" evidence="1">
    <location>
        <begin position="345"/>
        <end position="364"/>
    </location>
</feature>
<feature type="region of interest" description="Disordered" evidence="1">
    <location>
        <begin position="380"/>
        <end position="399"/>
    </location>
</feature>
<feature type="transmembrane region" description="Helical" evidence="2">
    <location>
        <begin position="144"/>
        <end position="166"/>
    </location>
</feature>
<comment type="caution">
    <text evidence="3">The sequence shown here is derived from an EMBL/GenBank/DDBJ whole genome shotgun (WGS) entry which is preliminary data.</text>
</comment>
<evidence type="ECO:0000313" key="4">
    <source>
        <dbReference type="Proteomes" id="UP001189429"/>
    </source>
</evidence>
<gene>
    <name evidence="3" type="ORF">PCOR1329_LOCUS72126</name>
</gene>
<evidence type="ECO:0000256" key="1">
    <source>
        <dbReference type="SAM" id="MobiDB-lite"/>
    </source>
</evidence>
<reference evidence="3" key="1">
    <citation type="submission" date="2023-10" db="EMBL/GenBank/DDBJ databases">
        <authorList>
            <person name="Chen Y."/>
            <person name="Shah S."/>
            <person name="Dougan E. K."/>
            <person name="Thang M."/>
            <person name="Chan C."/>
        </authorList>
    </citation>
    <scope>NUCLEOTIDE SEQUENCE [LARGE SCALE GENOMIC DNA]</scope>
</reference>
<feature type="region of interest" description="Disordered" evidence="1">
    <location>
        <begin position="14"/>
        <end position="36"/>
    </location>
</feature>
<feature type="transmembrane region" description="Helical" evidence="2">
    <location>
        <begin position="257"/>
        <end position="277"/>
    </location>
</feature>
<sequence length="399" mass="43027">MPLHTALVFALFRSPGRPPPQRPRAPRNAGQSARRERSWRSGIGICWLPQQVVQQGKRLSDAAVAALPAFACDGPPEPEWHANGTIVGLLIDVGGTSGYYMFLILTMFFGLEANKDELLACHIGTGRMQLATWPQACLCEYTKAHLLIFPTLALSVVLVFMGRDLLQKRLYYGLLRSGGVVDFSQNKAFKDSLVLLFIVNYLHVVSHLALMYWVARPAYSHTEDDPSVAAPGFLRHQADAMRRNLALESGNLHALGFLWGTVMIPGTLVVVFVFLGYEIEKSLVPLSLYVHGLNDSQAPEAALQGLSVFRDASAKAVIEDPSGPVAAASGSDLDTQYRAVVDAASQVPPSQDPGTSRAPPSGCARPCGPWPCCCGPTRRTATRGPSGGCGWPWPAPPSA</sequence>
<dbReference type="Proteomes" id="UP001189429">
    <property type="component" value="Unassembled WGS sequence"/>
</dbReference>
<keyword evidence="2" id="KW-1133">Transmembrane helix</keyword>
<proteinExistence type="predicted"/>
<name>A0ABN9X3E9_9DINO</name>
<keyword evidence="2" id="KW-0812">Transmembrane</keyword>
<dbReference type="EMBL" id="CAUYUJ010019616">
    <property type="protein sequence ID" value="CAK0892470.1"/>
    <property type="molecule type" value="Genomic_DNA"/>
</dbReference>
<keyword evidence="2" id="KW-0472">Membrane</keyword>
<evidence type="ECO:0000313" key="3">
    <source>
        <dbReference type="EMBL" id="CAK0892470.1"/>
    </source>
</evidence>
<accession>A0ABN9X3E9</accession>
<keyword evidence="4" id="KW-1185">Reference proteome</keyword>